<sequence>MKKYLTLATSLLAMSSVALAEEKPAQPAPASEAKPPMMVLYVLDSSSKVARPLQTTTYSVKNSKTHQLCWTAVNVPFKASNEVVENFVAPAESTFVAKNGSVISSKDKTKHEVTYRKPSVNNESIGNCWRFDNTDPKGQYSLQVRVNEVQFPTQTFTITE</sequence>
<evidence type="ECO:0000256" key="1">
    <source>
        <dbReference type="SAM" id="SignalP"/>
    </source>
</evidence>
<organism evidence="2 3">
    <name type="scientific">Haemophilus paracuniculus</name>
    <dbReference type="NCBI Taxonomy" id="734"/>
    <lineage>
        <taxon>Bacteria</taxon>
        <taxon>Pseudomonadati</taxon>
        <taxon>Pseudomonadota</taxon>
        <taxon>Gammaproteobacteria</taxon>
        <taxon>Pasteurellales</taxon>
        <taxon>Pasteurellaceae</taxon>
        <taxon>Haemophilus</taxon>
    </lineage>
</organism>
<gene>
    <name evidence="2" type="ORF">B0187_07500</name>
</gene>
<accession>A0A1T0AS79</accession>
<dbReference type="Proteomes" id="UP000190867">
    <property type="component" value="Unassembled WGS sequence"/>
</dbReference>
<protein>
    <recommendedName>
        <fullName evidence="4">Pseudouridine synthase</fullName>
    </recommendedName>
</protein>
<evidence type="ECO:0000313" key="3">
    <source>
        <dbReference type="Proteomes" id="UP000190867"/>
    </source>
</evidence>
<name>A0A1T0AS79_9PAST</name>
<dbReference type="RefSeq" id="WP_078237246.1">
    <property type="nucleotide sequence ID" value="NZ_MUYA01000009.1"/>
</dbReference>
<dbReference type="EMBL" id="MUYA01000009">
    <property type="protein sequence ID" value="OOR98718.1"/>
    <property type="molecule type" value="Genomic_DNA"/>
</dbReference>
<reference evidence="2 3" key="1">
    <citation type="submission" date="2017-02" db="EMBL/GenBank/DDBJ databases">
        <title>Draft genome sequence of Haemophilus paracuniculus CCUG 43573 type strain.</title>
        <authorList>
            <person name="Engstrom-Jakobsson H."/>
            <person name="Salva-Serra F."/>
            <person name="Thorell K."/>
            <person name="Gonzales-Siles L."/>
            <person name="Karlsson R."/>
            <person name="Boulund F."/>
            <person name="Engstrand L."/>
            <person name="Kristiansson E."/>
            <person name="Moore E."/>
        </authorList>
    </citation>
    <scope>NUCLEOTIDE SEQUENCE [LARGE SCALE GENOMIC DNA]</scope>
    <source>
        <strain evidence="2 3">CCUG 43573</strain>
    </source>
</reference>
<dbReference type="OrthoDB" id="8613971at2"/>
<evidence type="ECO:0008006" key="4">
    <source>
        <dbReference type="Google" id="ProtNLM"/>
    </source>
</evidence>
<feature type="signal peptide" evidence="1">
    <location>
        <begin position="1"/>
        <end position="20"/>
    </location>
</feature>
<proteinExistence type="predicted"/>
<dbReference type="AlphaFoldDB" id="A0A1T0AS79"/>
<dbReference type="STRING" id="734.B0187_07500"/>
<keyword evidence="1" id="KW-0732">Signal</keyword>
<comment type="caution">
    <text evidence="2">The sequence shown here is derived from an EMBL/GenBank/DDBJ whole genome shotgun (WGS) entry which is preliminary data.</text>
</comment>
<evidence type="ECO:0000313" key="2">
    <source>
        <dbReference type="EMBL" id="OOR98718.1"/>
    </source>
</evidence>
<feature type="chain" id="PRO_5012391052" description="Pseudouridine synthase" evidence="1">
    <location>
        <begin position="21"/>
        <end position="160"/>
    </location>
</feature>
<keyword evidence="3" id="KW-1185">Reference proteome</keyword>